<dbReference type="EMBL" id="BNAD01000018">
    <property type="protein sequence ID" value="GHE19151.1"/>
    <property type="molecule type" value="Genomic_DNA"/>
</dbReference>
<comment type="caution">
    <text evidence="2">The sequence shown here is derived from an EMBL/GenBank/DDBJ whole genome shotgun (WGS) entry which is preliminary data.</text>
</comment>
<reference evidence="3" key="1">
    <citation type="journal article" date="2019" name="Int. J. Syst. Evol. Microbiol.">
        <title>The Global Catalogue of Microorganisms (GCM) 10K type strain sequencing project: providing services to taxonomists for standard genome sequencing and annotation.</title>
        <authorList>
            <consortium name="The Broad Institute Genomics Platform"/>
            <consortium name="The Broad Institute Genome Sequencing Center for Infectious Disease"/>
            <person name="Wu L."/>
            <person name="Ma J."/>
        </authorList>
    </citation>
    <scope>NUCLEOTIDE SEQUENCE [LARGE SCALE GENOMIC DNA]</scope>
    <source>
        <strain evidence="3">CGMCC 1.12791</strain>
    </source>
</reference>
<dbReference type="Pfam" id="PF22557">
    <property type="entry name" value="DuOB"/>
    <property type="match status" value="1"/>
</dbReference>
<dbReference type="RefSeq" id="WP_191281031.1">
    <property type="nucleotide sequence ID" value="NZ_BNAD01000018.1"/>
</dbReference>
<gene>
    <name evidence="2" type="ORF">GCM10011376_37610</name>
</gene>
<sequence length="238" mass="25719">MAVLKTMVCLANSKKHGGTCFAGIELLGSRTGGWIRPISSRPGHEVNLVEQALSDGSQPCVLDVVTVGVLRPVPTGCQTENWLLDPSYRWTREGSWSFSDLDGLVDTPPTLWSNESSSTVGIHDRVAEKHLDRHSRSIGLIRPETSQVVVATNPWSRGLEVRLLFTYNAVEYELKITDQAYFAHYLACGAGHYPLSPGTLVTVSLAEPYTAPQPGAEAYSYKVVAAIIEPEGSPGGAP</sequence>
<evidence type="ECO:0000313" key="3">
    <source>
        <dbReference type="Proteomes" id="UP000597341"/>
    </source>
</evidence>
<proteinExistence type="predicted"/>
<evidence type="ECO:0000259" key="1">
    <source>
        <dbReference type="Pfam" id="PF22557"/>
    </source>
</evidence>
<name>A0ABQ3HNP2_9ACTN</name>
<dbReference type="Proteomes" id="UP000597341">
    <property type="component" value="Unassembled WGS sequence"/>
</dbReference>
<organism evidence="2 3">
    <name type="scientific">Nocardioides flavus</name>
    <name type="common">ex Wang et al. 2016</name>
    <dbReference type="NCBI Taxonomy" id="2058780"/>
    <lineage>
        <taxon>Bacteria</taxon>
        <taxon>Bacillati</taxon>
        <taxon>Actinomycetota</taxon>
        <taxon>Actinomycetes</taxon>
        <taxon>Propionibacteriales</taxon>
        <taxon>Nocardioidaceae</taxon>
        <taxon>Nocardioides</taxon>
    </lineage>
</organism>
<keyword evidence="3" id="KW-1185">Reference proteome</keyword>
<accession>A0ABQ3HNP2</accession>
<evidence type="ECO:0000313" key="2">
    <source>
        <dbReference type="EMBL" id="GHE19151.1"/>
    </source>
</evidence>
<feature type="domain" description="Dual OB-containing" evidence="1">
    <location>
        <begin position="5"/>
        <end position="227"/>
    </location>
</feature>
<dbReference type="InterPro" id="IPR054335">
    <property type="entry name" value="DuOB_dom"/>
</dbReference>
<protein>
    <recommendedName>
        <fullName evidence="1">Dual OB-containing domain-containing protein</fullName>
    </recommendedName>
</protein>